<accession>A0A9W7FCN2</accession>
<evidence type="ECO:0000313" key="4">
    <source>
        <dbReference type="Proteomes" id="UP001165160"/>
    </source>
</evidence>
<evidence type="ECO:0000313" key="3">
    <source>
        <dbReference type="EMBL" id="GMI09735.1"/>
    </source>
</evidence>
<dbReference type="PANTHER" id="PTHR33473">
    <property type="entry name" value="ATP-DEPENDENT CLP PROTEASE ADAPTER PROTEIN CLPS1, CHLOROPLASTIC"/>
    <property type="match status" value="1"/>
</dbReference>
<feature type="region of interest" description="Disordered" evidence="1">
    <location>
        <begin position="1"/>
        <end position="46"/>
    </location>
</feature>
<dbReference type="GO" id="GO:0030163">
    <property type="term" value="P:protein catabolic process"/>
    <property type="evidence" value="ECO:0007669"/>
    <property type="project" value="InterPro"/>
</dbReference>
<dbReference type="InterPro" id="IPR003769">
    <property type="entry name" value="ClpS_core"/>
</dbReference>
<feature type="compositionally biased region" description="Polar residues" evidence="1">
    <location>
        <begin position="1"/>
        <end position="11"/>
    </location>
</feature>
<proteinExistence type="predicted"/>
<sequence length="125" mass="13910">MRPANVQPSFTRRNRPLFSSLGSGAVLEKPQTSTKKTTENSAKDSAGEWQVRLYNDPVNKREFVARCLMEVCGVNDGAAFQIMMNAHQNGAAVIGRYDFERAELYYTSLRDNGLTVDMVKVGDSD</sequence>
<gene>
    <name evidence="3" type="ORF">TrVE_jg2931</name>
</gene>
<reference evidence="4" key="1">
    <citation type="journal article" date="2023" name="Commun. Biol.">
        <title>Genome analysis of Parmales, the sister group of diatoms, reveals the evolutionary specialization of diatoms from phago-mixotrophs to photoautotrophs.</title>
        <authorList>
            <person name="Ban H."/>
            <person name="Sato S."/>
            <person name="Yoshikawa S."/>
            <person name="Yamada K."/>
            <person name="Nakamura Y."/>
            <person name="Ichinomiya M."/>
            <person name="Sato N."/>
            <person name="Blanc-Mathieu R."/>
            <person name="Endo H."/>
            <person name="Kuwata A."/>
            <person name="Ogata H."/>
        </authorList>
    </citation>
    <scope>NUCLEOTIDE SEQUENCE [LARGE SCALE GENOMIC DNA]</scope>
    <source>
        <strain evidence="4">NIES 3699</strain>
    </source>
</reference>
<evidence type="ECO:0000259" key="2">
    <source>
        <dbReference type="Pfam" id="PF02617"/>
    </source>
</evidence>
<dbReference type="SUPFAM" id="SSF54736">
    <property type="entry name" value="ClpS-like"/>
    <property type="match status" value="1"/>
</dbReference>
<protein>
    <recommendedName>
        <fullName evidence="2">Adaptor protein ClpS core domain-containing protein</fullName>
    </recommendedName>
</protein>
<feature type="compositionally biased region" description="Basic and acidic residues" evidence="1">
    <location>
        <begin position="36"/>
        <end position="46"/>
    </location>
</feature>
<dbReference type="Gene3D" id="3.30.1390.10">
    <property type="match status" value="1"/>
</dbReference>
<name>A0A9W7FCN2_9STRA</name>
<feature type="domain" description="Adaptor protein ClpS core" evidence="2">
    <location>
        <begin position="48"/>
        <end position="112"/>
    </location>
</feature>
<dbReference type="GO" id="GO:0006508">
    <property type="term" value="P:proteolysis"/>
    <property type="evidence" value="ECO:0007669"/>
    <property type="project" value="InterPro"/>
</dbReference>
<dbReference type="EMBL" id="BRXX01000404">
    <property type="protein sequence ID" value="GMI09735.1"/>
    <property type="molecule type" value="Genomic_DNA"/>
</dbReference>
<dbReference type="InterPro" id="IPR022935">
    <property type="entry name" value="ClpS"/>
</dbReference>
<dbReference type="AlphaFoldDB" id="A0A9W7FCN2"/>
<comment type="caution">
    <text evidence="3">The sequence shown here is derived from an EMBL/GenBank/DDBJ whole genome shotgun (WGS) entry which is preliminary data.</text>
</comment>
<dbReference type="Proteomes" id="UP001165160">
    <property type="component" value="Unassembled WGS sequence"/>
</dbReference>
<dbReference type="Pfam" id="PF02617">
    <property type="entry name" value="ClpS"/>
    <property type="match status" value="1"/>
</dbReference>
<keyword evidence="4" id="KW-1185">Reference proteome</keyword>
<dbReference type="PANTHER" id="PTHR33473:SF17">
    <property type="entry name" value="ATP-DEPENDENT CLP PROTEASE ADAPTER PROTEIN CLPS1, CHLOROPLASTIC"/>
    <property type="match status" value="1"/>
</dbReference>
<evidence type="ECO:0000256" key="1">
    <source>
        <dbReference type="SAM" id="MobiDB-lite"/>
    </source>
</evidence>
<dbReference type="InterPro" id="IPR014719">
    <property type="entry name" value="Ribosomal_bL12_C/ClpS-like"/>
</dbReference>
<organism evidence="3 4">
    <name type="scientific">Triparma verrucosa</name>
    <dbReference type="NCBI Taxonomy" id="1606542"/>
    <lineage>
        <taxon>Eukaryota</taxon>
        <taxon>Sar</taxon>
        <taxon>Stramenopiles</taxon>
        <taxon>Ochrophyta</taxon>
        <taxon>Bolidophyceae</taxon>
        <taxon>Parmales</taxon>
        <taxon>Triparmaceae</taxon>
        <taxon>Triparma</taxon>
    </lineage>
</organism>